<sequence length="75" mass="8120">MGHSDQYLQQVETAARRGLGQIADGVHTVRSQVARATDRTVGYVHDAPVRSALVVLAVGTLVFAAVRLLRARNPR</sequence>
<name>A0ABW7F9Z6_9BURK</name>
<keyword evidence="1" id="KW-0812">Transmembrane</keyword>
<keyword evidence="3" id="KW-1185">Reference proteome</keyword>
<evidence type="ECO:0000313" key="2">
    <source>
        <dbReference type="EMBL" id="MFG6432188.1"/>
    </source>
</evidence>
<gene>
    <name evidence="2" type="ORF">ACG00Y_19860</name>
</gene>
<reference evidence="2 3" key="1">
    <citation type="submission" date="2024-08" db="EMBL/GenBank/DDBJ databases">
        <authorList>
            <person name="Lu H."/>
        </authorList>
    </citation>
    <scope>NUCLEOTIDE SEQUENCE [LARGE SCALE GENOMIC DNA]</scope>
    <source>
        <strain evidence="2 3">LYH14W</strain>
    </source>
</reference>
<evidence type="ECO:0000256" key="1">
    <source>
        <dbReference type="SAM" id="Phobius"/>
    </source>
</evidence>
<keyword evidence="1" id="KW-0472">Membrane</keyword>
<protein>
    <recommendedName>
        <fullName evidence="4">CsbD family protein</fullName>
    </recommendedName>
</protein>
<comment type="caution">
    <text evidence="2">The sequence shown here is derived from an EMBL/GenBank/DDBJ whole genome shotgun (WGS) entry which is preliminary data.</text>
</comment>
<dbReference type="EMBL" id="JBIGHV010000007">
    <property type="protein sequence ID" value="MFG6432188.1"/>
    <property type="molecule type" value="Genomic_DNA"/>
</dbReference>
<evidence type="ECO:0000313" key="3">
    <source>
        <dbReference type="Proteomes" id="UP001606210"/>
    </source>
</evidence>
<feature type="transmembrane region" description="Helical" evidence="1">
    <location>
        <begin position="49"/>
        <end position="69"/>
    </location>
</feature>
<dbReference type="RefSeq" id="WP_394481843.1">
    <property type="nucleotide sequence ID" value="NZ_JBIGHV010000007.1"/>
</dbReference>
<dbReference type="Proteomes" id="UP001606210">
    <property type="component" value="Unassembled WGS sequence"/>
</dbReference>
<proteinExistence type="predicted"/>
<organism evidence="2 3">
    <name type="scientific">Pelomonas parva</name>
    <dbReference type="NCBI Taxonomy" id="3299032"/>
    <lineage>
        <taxon>Bacteria</taxon>
        <taxon>Pseudomonadati</taxon>
        <taxon>Pseudomonadota</taxon>
        <taxon>Betaproteobacteria</taxon>
        <taxon>Burkholderiales</taxon>
        <taxon>Sphaerotilaceae</taxon>
        <taxon>Roseateles</taxon>
    </lineage>
</organism>
<accession>A0ABW7F9Z6</accession>
<keyword evidence="1" id="KW-1133">Transmembrane helix</keyword>
<evidence type="ECO:0008006" key="4">
    <source>
        <dbReference type="Google" id="ProtNLM"/>
    </source>
</evidence>